<keyword evidence="7" id="KW-0812">Transmembrane</keyword>
<organism evidence="8 9">
    <name type="scientific">Marasmiellus scandens</name>
    <dbReference type="NCBI Taxonomy" id="2682957"/>
    <lineage>
        <taxon>Eukaryota</taxon>
        <taxon>Fungi</taxon>
        <taxon>Dikarya</taxon>
        <taxon>Basidiomycota</taxon>
        <taxon>Agaricomycotina</taxon>
        <taxon>Agaricomycetes</taxon>
        <taxon>Agaricomycetidae</taxon>
        <taxon>Agaricales</taxon>
        <taxon>Marasmiineae</taxon>
        <taxon>Omphalotaceae</taxon>
        <taxon>Marasmiellus</taxon>
    </lineage>
</organism>
<evidence type="ECO:0000256" key="3">
    <source>
        <dbReference type="ARBA" id="ARBA00022801"/>
    </source>
</evidence>
<name>A0ABR1JKV9_9AGAR</name>
<evidence type="ECO:0000256" key="4">
    <source>
        <dbReference type="ARBA" id="ARBA00037742"/>
    </source>
</evidence>
<evidence type="ECO:0000256" key="5">
    <source>
        <dbReference type="ARBA" id="ARBA00038903"/>
    </source>
</evidence>
<comment type="similarity">
    <text evidence="2">Belongs to the GDA1/CD39 NTPase family.</text>
</comment>
<comment type="subcellular location">
    <subcellularLocation>
        <location evidence="1">Golgi apparatus membrane</location>
        <topology evidence="1">Single-pass type II membrane protein</topology>
    </subcellularLocation>
</comment>
<comment type="function">
    <text evidence="4">After transfer of sugars to endogenous macromolecular acceptors, the enzyme converts nucleoside diphosphates to nucleoside monophosphates which in turn exit the Golgi lumen in a coupled antiporter reaction, allowing entry of additional nucleotide sugar from the cytosol.</text>
</comment>
<dbReference type="CDD" id="cd24040">
    <property type="entry name" value="ASKHA_NBD_GDA1"/>
    <property type="match status" value="1"/>
</dbReference>
<keyword evidence="3 8" id="KW-0378">Hydrolase</keyword>
<dbReference type="Gene3D" id="3.30.420.40">
    <property type="match status" value="1"/>
</dbReference>
<dbReference type="PANTHER" id="PTHR11782">
    <property type="entry name" value="ADENOSINE/GUANOSINE DIPHOSPHATASE"/>
    <property type="match status" value="1"/>
</dbReference>
<evidence type="ECO:0000313" key="8">
    <source>
        <dbReference type="EMBL" id="KAK7461323.1"/>
    </source>
</evidence>
<comment type="caution">
    <text evidence="8">The sequence shown here is derived from an EMBL/GenBank/DDBJ whole genome shotgun (WGS) entry which is preliminary data.</text>
</comment>
<keyword evidence="9" id="KW-1185">Reference proteome</keyword>
<dbReference type="PANTHER" id="PTHR11782:SF83">
    <property type="entry name" value="GUANOSINE-DIPHOSPHATASE"/>
    <property type="match status" value="1"/>
</dbReference>
<dbReference type="GO" id="GO:0004382">
    <property type="term" value="F:GDP phosphatase activity"/>
    <property type="evidence" value="ECO:0007669"/>
    <property type="project" value="UniProtKB-EC"/>
</dbReference>
<accession>A0ABR1JKV9</accession>
<dbReference type="Gene3D" id="3.30.420.150">
    <property type="entry name" value="Exopolyphosphatase. Domain 2"/>
    <property type="match status" value="1"/>
</dbReference>
<dbReference type="Proteomes" id="UP001498398">
    <property type="component" value="Unassembled WGS sequence"/>
</dbReference>
<keyword evidence="7" id="KW-0472">Membrane</keyword>
<sequence>MLSTRSGDYKKPEGGLGPDEVDTAGEMDADKKLSWKKIAIGAAVIIGLVWFFETQQRLPWPGYGGSEAVKIEQYTSTNSVQAPADPSPIHTSVEAETEYALPHPSSFEEDKDPSGTTYCSSPFSSSAHLVQYAVMIDAGSTGSRIHIYKFNNCRSVPSYEYEVFKQTRPSLYSYYGRSEEAAASLDVLLNEAVRVIPESLHSYTPVAVKASGGLRMLPGSQSQDVLDAIEARLKSHYPFRLYEPDGVVIMDGKEAMVYAWVMANYLLNTIRVDTHPDTHTYAVLDLGGASAQIVFEPDLSKSDSFLELGEHKYDLDLRGEKRILYQHSFLGYGLIRARKRVHELVGLMHSDGAMSSDQIEEGETVVSNPCLAKGTKRLVQIENVKTDQRKWVMMGGEQIGGFEACTQVIKRVISKDSDCEAGPCSFDGVYQPPLLDTFPTGKVLLLSYFYDRINPLLTPGTDGNLTVSTIAALARDVCQGEETWSNLWGANIELMQELRARPEWCLDLTFMYGLLRFGYGFEDTRDVVIERQIDGVDLGWYLGAAIAMVDGV</sequence>
<reference evidence="8 9" key="1">
    <citation type="submission" date="2024-01" db="EMBL/GenBank/DDBJ databases">
        <title>A draft genome for the cacao thread blight pathogen Marasmiellus scandens.</title>
        <authorList>
            <person name="Baruah I.K."/>
            <person name="Leung J."/>
            <person name="Bukari Y."/>
            <person name="Amoako-Attah I."/>
            <person name="Meinhardt L.W."/>
            <person name="Bailey B.A."/>
            <person name="Cohen S.P."/>
        </authorList>
    </citation>
    <scope>NUCLEOTIDE SEQUENCE [LARGE SCALE GENOMIC DNA]</scope>
    <source>
        <strain evidence="8 9">GH-19</strain>
    </source>
</reference>
<keyword evidence="7" id="KW-1133">Transmembrane helix</keyword>
<evidence type="ECO:0000256" key="2">
    <source>
        <dbReference type="ARBA" id="ARBA00009283"/>
    </source>
</evidence>
<protein>
    <recommendedName>
        <fullName evidence="5">guanosine-diphosphatase</fullName>
        <ecNumber evidence="5">3.6.1.42</ecNumber>
    </recommendedName>
</protein>
<evidence type="ECO:0000256" key="1">
    <source>
        <dbReference type="ARBA" id="ARBA00004323"/>
    </source>
</evidence>
<evidence type="ECO:0000256" key="7">
    <source>
        <dbReference type="SAM" id="Phobius"/>
    </source>
</evidence>
<feature type="transmembrane region" description="Helical" evidence="7">
    <location>
        <begin position="35"/>
        <end position="52"/>
    </location>
</feature>
<dbReference type="EC" id="3.6.1.42" evidence="5"/>
<evidence type="ECO:0000256" key="6">
    <source>
        <dbReference type="SAM" id="MobiDB-lite"/>
    </source>
</evidence>
<dbReference type="InterPro" id="IPR000407">
    <property type="entry name" value="GDA1_CD39_NTPase"/>
</dbReference>
<gene>
    <name evidence="8" type="primary">GDA1_1</name>
    <name evidence="8" type="ORF">VKT23_008502</name>
</gene>
<evidence type="ECO:0000313" key="9">
    <source>
        <dbReference type="Proteomes" id="UP001498398"/>
    </source>
</evidence>
<dbReference type="Pfam" id="PF01150">
    <property type="entry name" value="GDA1_CD39"/>
    <property type="match status" value="1"/>
</dbReference>
<dbReference type="EMBL" id="JBANRG010000013">
    <property type="protein sequence ID" value="KAK7461323.1"/>
    <property type="molecule type" value="Genomic_DNA"/>
</dbReference>
<proteinExistence type="inferred from homology"/>
<feature type="region of interest" description="Disordered" evidence="6">
    <location>
        <begin position="1"/>
        <end position="23"/>
    </location>
</feature>